<organism evidence="1">
    <name type="scientific">freshwater metagenome</name>
    <dbReference type="NCBI Taxonomy" id="449393"/>
    <lineage>
        <taxon>unclassified sequences</taxon>
        <taxon>metagenomes</taxon>
        <taxon>ecological metagenomes</taxon>
    </lineage>
</organism>
<protein>
    <submittedName>
        <fullName evidence="1">Unannotated protein</fullName>
    </submittedName>
</protein>
<reference evidence="1" key="1">
    <citation type="submission" date="2020-05" db="EMBL/GenBank/DDBJ databases">
        <authorList>
            <person name="Chiriac C."/>
            <person name="Salcher M."/>
            <person name="Ghai R."/>
            <person name="Kavagutti S V."/>
        </authorList>
    </citation>
    <scope>NUCLEOTIDE SEQUENCE</scope>
</reference>
<dbReference type="AlphaFoldDB" id="A0A6J7USR6"/>
<evidence type="ECO:0000313" key="1">
    <source>
        <dbReference type="EMBL" id="CAB5069080.1"/>
    </source>
</evidence>
<proteinExistence type="predicted"/>
<name>A0A6J7USR6_9ZZZZ</name>
<sequence length="68" mass="7497">MRSRWIIQAAEVSVRINQGDIATEILAHFGEGIVDRAIAVRVILAHRVADNTGTFSVWAVWAKAVVCH</sequence>
<dbReference type="EMBL" id="CAFBQW010000269">
    <property type="protein sequence ID" value="CAB5069080.1"/>
    <property type="molecule type" value="Genomic_DNA"/>
</dbReference>
<accession>A0A6J7USR6</accession>
<gene>
    <name evidence="1" type="ORF">UFOPK4354_01799</name>
</gene>